<gene>
    <name evidence="2" type="primary">LOC104235574</name>
</gene>
<keyword evidence="1" id="KW-1185">Reference proteome</keyword>
<proteinExistence type="predicted"/>
<dbReference type="RefSeq" id="XP_009787663.1">
    <property type="nucleotide sequence ID" value="XM_009789361.1"/>
</dbReference>
<sequence>MISRDWKVLENVRWMSVRRWIDFTQSKPHIHQRILESKGVFADSVIIIKKVCNFRKNTHKLEHLIGGRLTLFPSDSKVDLGQFLWWSNYSKWEFSKSRKGTT</sequence>
<reference evidence="1" key="1">
    <citation type="journal article" date="2013" name="Genome Biol.">
        <title>Reference genomes and transcriptomes of Nicotiana sylvestris and Nicotiana tomentosiformis.</title>
        <authorList>
            <person name="Sierro N."/>
            <person name="Battey J.N."/>
            <person name="Ouadi S."/>
            <person name="Bovet L."/>
            <person name="Goepfert S."/>
            <person name="Bakaher N."/>
            <person name="Peitsch M.C."/>
            <person name="Ivanov N.V."/>
        </authorList>
    </citation>
    <scope>NUCLEOTIDE SEQUENCE [LARGE SCALE GENOMIC DNA]</scope>
</reference>
<reference evidence="2" key="2">
    <citation type="submission" date="2025-08" db="UniProtKB">
        <authorList>
            <consortium name="RefSeq"/>
        </authorList>
    </citation>
    <scope>IDENTIFICATION</scope>
    <source>
        <tissue evidence="2">Leaf</tissue>
    </source>
</reference>
<evidence type="ECO:0000313" key="1">
    <source>
        <dbReference type="Proteomes" id="UP000189701"/>
    </source>
</evidence>
<accession>A0A1U7X9Y1</accession>
<evidence type="ECO:0000313" key="2">
    <source>
        <dbReference type="RefSeq" id="XP_009787663.1"/>
    </source>
</evidence>
<organism evidence="1 2">
    <name type="scientific">Nicotiana sylvestris</name>
    <name type="common">Wood tobacco</name>
    <name type="synonym">South American tobacco</name>
    <dbReference type="NCBI Taxonomy" id="4096"/>
    <lineage>
        <taxon>Eukaryota</taxon>
        <taxon>Viridiplantae</taxon>
        <taxon>Streptophyta</taxon>
        <taxon>Embryophyta</taxon>
        <taxon>Tracheophyta</taxon>
        <taxon>Spermatophyta</taxon>
        <taxon>Magnoliopsida</taxon>
        <taxon>eudicotyledons</taxon>
        <taxon>Gunneridae</taxon>
        <taxon>Pentapetalae</taxon>
        <taxon>asterids</taxon>
        <taxon>lamiids</taxon>
        <taxon>Solanales</taxon>
        <taxon>Solanaceae</taxon>
        <taxon>Nicotianoideae</taxon>
        <taxon>Nicotianeae</taxon>
        <taxon>Nicotiana</taxon>
    </lineage>
</organism>
<dbReference type="Proteomes" id="UP000189701">
    <property type="component" value="Unplaced"/>
</dbReference>
<dbReference type="AlphaFoldDB" id="A0A1U7X9Y1"/>
<protein>
    <submittedName>
        <fullName evidence="2">Uncharacterized protein LOC104235574</fullName>
    </submittedName>
</protein>
<name>A0A1U7X9Y1_NICSY</name>